<keyword evidence="4" id="KW-0804">Transcription</keyword>
<dbReference type="Gene3D" id="1.10.10.10">
    <property type="entry name" value="Winged helix-like DNA-binding domain superfamily/Winged helix DNA-binding domain"/>
    <property type="match status" value="1"/>
</dbReference>
<evidence type="ECO:0000313" key="10">
    <source>
        <dbReference type="Proteomes" id="UP000004836"/>
    </source>
</evidence>
<dbReference type="eggNOG" id="COG1846">
    <property type="taxonomic scope" value="Bacteria"/>
</dbReference>
<sequence length="162" mass="18402">MRNNNLEDALVAIRRVMRVTEINSLSLAKKTKLTPTQMIVLQVIATTDEATPSFISNKTTLGYATITTVLNKLVSRELITRKKGDLDKRMQFVKITEKGKETIELAPDMLQSQFEKNFQNLHDWEQSMIVACLQRVSFFLEAETIDAAPILDYGELNQPPET</sequence>
<evidence type="ECO:0000256" key="7">
    <source>
        <dbReference type="ARBA" id="ARBA00047207"/>
    </source>
</evidence>
<evidence type="ECO:0000256" key="3">
    <source>
        <dbReference type="ARBA" id="ARBA00023125"/>
    </source>
</evidence>
<evidence type="ECO:0000259" key="8">
    <source>
        <dbReference type="PROSITE" id="PS50995"/>
    </source>
</evidence>
<accession>J9DYK5</accession>
<evidence type="ECO:0000256" key="4">
    <source>
        <dbReference type="ARBA" id="ARBA00023163"/>
    </source>
</evidence>
<proteinExistence type="inferred from homology"/>
<protein>
    <recommendedName>
        <fullName evidence="6">HTH-type transcriptional regulator SarZ</fullName>
    </recommendedName>
    <alternativeName>
        <fullName evidence="7">Staphylococcal accessory regulator Z</fullName>
    </alternativeName>
</protein>
<dbReference type="EMBL" id="ALYF01000005">
    <property type="protein sequence ID" value="EJW20739.1"/>
    <property type="molecule type" value="Genomic_DNA"/>
</dbReference>
<evidence type="ECO:0000313" key="9">
    <source>
        <dbReference type="EMBL" id="EJW20739.1"/>
    </source>
</evidence>
<dbReference type="AlphaFoldDB" id="J9DYK5"/>
<keyword evidence="2" id="KW-0805">Transcription regulation</keyword>
<evidence type="ECO:0000256" key="6">
    <source>
        <dbReference type="ARBA" id="ARBA00047188"/>
    </source>
</evidence>
<dbReference type="InterPro" id="IPR036390">
    <property type="entry name" value="WH_DNA-bd_sf"/>
</dbReference>
<gene>
    <name evidence="9" type="ORF">IMCC14465_15070</name>
</gene>
<comment type="caution">
    <text evidence="9">The sequence shown here is derived from an EMBL/GenBank/DDBJ whole genome shotgun (WGS) entry which is preliminary data.</text>
</comment>
<dbReference type="GO" id="GO:0003700">
    <property type="term" value="F:DNA-binding transcription factor activity"/>
    <property type="evidence" value="ECO:0007669"/>
    <property type="project" value="InterPro"/>
</dbReference>
<dbReference type="InterPro" id="IPR000835">
    <property type="entry name" value="HTH_MarR-typ"/>
</dbReference>
<comment type="subcellular location">
    <subcellularLocation>
        <location evidence="1">Cytoplasm</location>
    </subcellularLocation>
</comment>
<organism evidence="9 10">
    <name type="scientific">alpha proteobacterium IMCC14465</name>
    <dbReference type="NCBI Taxonomy" id="1220535"/>
    <lineage>
        <taxon>Bacteria</taxon>
        <taxon>Pseudomonadati</taxon>
        <taxon>Pseudomonadota</taxon>
        <taxon>Alphaproteobacteria</taxon>
        <taxon>PS1 clade</taxon>
    </lineage>
</organism>
<dbReference type="SUPFAM" id="SSF46785">
    <property type="entry name" value="Winged helix' DNA-binding domain"/>
    <property type="match status" value="1"/>
</dbReference>
<dbReference type="PROSITE" id="PS50995">
    <property type="entry name" value="HTH_MARR_2"/>
    <property type="match status" value="1"/>
</dbReference>
<dbReference type="GO" id="GO:0003677">
    <property type="term" value="F:DNA binding"/>
    <property type="evidence" value="ECO:0007669"/>
    <property type="project" value="UniProtKB-KW"/>
</dbReference>
<dbReference type="Proteomes" id="UP000004836">
    <property type="component" value="Unassembled WGS sequence"/>
</dbReference>
<evidence type="ECO:0000256" key="5">
    <source>
        <dbReference type="ARBA" id="ARBA00046337"/>
    </source>
</evidence>
<feature type="domain" description="HTH marR-type" evidence="8">
    <location>
        <begin position="3"/>
        <end position="138"/>
    </location>
</feature>
<dbReference type="STRING" id="1220535.IMCC14465_15070"/>
<evidence type="ECO:0000256" key="2">
    <source>
        <dbReference type="ARBA" id="ARBA00023015"/>
    </source>
</evidence>
<reference evidence="9 10" key="1">
    <citation type="journal article" date="2012" name="J. Bacteriol.">
        <title>Genome Sequence of Strain IMCC14465, Isolated from the East Sea, Belonging to the PS1 Clade of Alphaproteobacteria.</title>
        <authorList>
            <person name="Yang S.J."/>
            <person name="Kang I."/>
            <person name="Cho J.C."/>
        </authorList>
    </citation>
    <scope>NUCLEOTIDE SEQUENCE [LARGE SCALE GENOMIC DNA]</scope>
    <source>
        <strain evidence="9 10">IMCC14465</strain>
    </source>
</reference>
<dbReference type="InterPro" id="IPR036388">
    <property type="entry name" value="WH-like_DNA-bd_sf"/>
</dbReference>
<dbReference type="InterPro" id="IPR055166">
    <property type="entry name" value="Transc_reg_Sar_Rot_HTH"/>
</dbReference>
<dbReference type="GO" id="GO:0005737">
    <property type="term" value="C:cytoplasm"/>
    <property type="evidence" value="ECO:0007669"/>
    <property type="project" value="UniProtKB-SubCell"/>
</dbReference>
<keyword evidence="3" id="KW-0238">DNA-binding</keyword>
<keyword evidence="10" id="KW-1185">Reference proteome</keyword>
<dbReference type="Pfam" id="PF22381">
    <property type="entry name" value="Staph_reg_Sar_Rot"/>
    <property type="match status" value="1"/>
</dbReference>
<dbReference type="PANTHER" id="PTHR42756">
    <property type="entry name" value="TRANSCRIPTIONAL REGULATOR, MARR"/>
    <property type="match status" value="1"/>
</dbReference>
<evidence type="ECO:0000256" key="1">
    <source>
        <dbReference type="ARBA" id="ARBA00004496"/>
    </source>
</evidence>
<dbReference type="PANTHER" id="PTHR42756:SF1">
    <property type="entry name" value="TRANSCRIPTIONAL REPRESSOR OF EMRAB OPERON"/>
    <property type="match status" value="1"/>
</dbReference>
<dbReference type="SMART" id="SM00347">
    <property type="entry name" value="HTH_MARR"/>
    <property type="match status" value="1"/>
</dbReference>
<comment type="similarity">
    <text evidence="5">Belongs to the SarZ family.</text>
</comment>
<name>J9DYK5_9PROT</name>